<proteinExistence type="predicted"/>
<feature type="region of interest" description="Disordered" evidence="1">
    <location>
        <begin position="1"/>
        <end position="31"/>
    </location>
</feature>
<comment type="caution">
    <text evidence="2">The sequence shown here is derived from an EMBL/GenBank/DDBJ whole genome shotgun (WGS) entry which is preliminary data.</text>
</comment>
<protein>
    <submittedName>
        <fullName evidence="2">Uncharacterized protein</fullName>
    </submittedName>
</protein>
<feature type="compositionally biased region" description="Polar residues" evidence="1">
    <location>
        <begin position="1"/>
        <end position="11"/>
    </location>
</feature>
<keyword evidence="3" id="KW-1185">Reference proteome</keyword>
<evidence type="ECO:0000256" key="1">
    <source>
        <dbReference type="SAM" id="MobiDB-lite"/>
    </source>
</evidence>
<accession>A0ABU7DR51</accession>
<evidence type="ECO:0000313" key="2">
    <source>
        <dbReference type="EMBL" id="MED6277548.1"/>
    </source>
</evidence>
<reference evidence="2 3" key="1">
    <citation type="submission" date="2021-06" db="EMBL/GenBank/DDBJ databases">
        <authorList>
            <person name="Palmer J.M."/>
        </authorList>
    </citation>
    <scope>NUCLEOTIDE SEQUENCE [LARGE SCALE GENOMIC DNA]</scope>
    <source>
        <strain evidence="2 3">CL_MEX2019</strain>
        <tissue evidence="2">Muscle</tissue>
    </source>
</reference>
<dbReference type="EMBL" id="JAHUTJ010033885">
    <property type="protein sequence ID" value="MED6277548.1"/>
    <property type="molecule type" value="Genomic_DNA"/>
</dbReference>
<feature type="compositionally biased region" description="Basic and acidic residues" evidence="1">
    <location>
        <begin position="21"/>
        <end position="31"/>
    </location>
</feature>
<organism evidence="2 3">
    <name type="scientific">Characodon lateralis</name>
    <dbReference type="NCBI Taxonomy" id="208331"/>
    <lineage>
        <taxon>Eukaryota</taxon>
        <taxon>Metazoa</taxon>
        <taxon>Chordata</taxon>
        <taxon>Craniata</taxon>
        <taxon>Vertebrata</taxon>
        <taxon>Euteleostomi</taxon>
        <taxon>Actinopterygii</taxon>
        <taxon>Neopterygii</taxon>
        <taxon>Teleostei</taxon>
        <taxon>Neoteleostei</taxon>
        <taxon>Acanthomorphata</taxon>
        <taxon>Ovalentaria</taxon>
        <taxon>Atherinomorphae</taxon>
        <taxon>Cyprinodontiformes</taxon>
        <taxon>Goodeidae</taxon>
        <taxon>Characodon</taxon>
    </lineage>
</organism>
<gene>
    <name evidence="2" type="ORF">CHARACLAT_014569</name>
</gene>
<name>A0ABU7DR51_9TELE</name>
<evidence type="ECO:0000313" key="3">
    <source>
        <dbReference type="Proteomes" id="UP001352852"/>
    </source>
</evidence>
<dbReference type="Proteomes" id="UP001352852">
    <property type="component" value="Unassembled WGS sequence"/>
</dbReference>
<sequence length="110" mass="12744">MWTPQGEQQQAAVGEISGAANKEERSRLEQNKLHHKTVEAVFYPRVLLHRLGVQQTLLVEDGPKYQIPGVDPQDPKPHHIKEEQEEVCTSLQVEQLEGRQIFPKRRRWTS</sequence>